<keyword evidence="3" id="KW-1185">Reference proteome</keyword>
<keyword evidence="1" id="KW-0812">Transmembrane</keyword>
<name>A0ABY2X050_9RHOB</name>
<feature type="transmembrane region" description="Helical" evidence="1">
    <location>
        <begin position="326"/>
        <end position="349"/>
    </location>
</feature>
<keyword evidence="1" id="KW-0472">Membrane</keyword>
<evidence type="ECO:0000313" key="3">
    <source>
        <dbReference type="Proteomes" id="UP001193035"/>
    </source>
</evidence>
<feature type="transmembrane region" description="Helical" evidence="1">
    <location>
        <begin position="289"/>
        <end position="306"/>
    </location>
</feature>
<dbReference type="EMBL" id="VCPD01000002">
    <property type="protein sequence ID" value="TMV08620.1"/>
    <property type="molecule type" value="Genomic_DNA"/>
</dbReference>
<dbReference type="Pfam" id="PF13795">
    <property type="entry name" value="HupE_UreJ_2"/>
    <property type="match status" value="1"/>
</dbReference>
<dbReference type="RefSeq" id="WP_138840649.1">
    <property type="nucleotide sequence ID" value="NZ_VCPD01000002.1"/>
</dbReference>
<keyword evidence="1" id="KW-1133">Transmembrane helix</keyword>
<dbReference type="InterPro" id="IPR032809">
    <property type="entry name" value="Put_HupE_UreJ"/>
</dbReference>
<dbReference type="Proteomes" id="UP001193035">
    <property type="component" value="Unassembled WGS sequence"/>
</dbReference>
<sequence length="382" mass="41072">MVGLRGAAGLTRIVLGLFLLFALCALPDRPAAHGVTPTVADFRVEKGQLFLELRINVEAFVAGVELDGLADTRESNVSERYETLRGMAAAQLEPRVREFFPEWIKGIQAEAGGPLDLSYEGVRIPVVGSTDAPRKSVMLLTADLPPGARSLRLTWPVGAGALVLRQQGVQAPYTGYLRGGEISPPIPLAGGASLGPWETFEAYVPTGFEQILPRGTEQILFMLGIFFLSHRTRPLVQQFATLSLGVAVGMAAKTLALVEVPAGIVPPMVAASIVLIAAENVFFRRLHPWRLILVLLFGIFHGLALAHVLDGIGLPPVQLLSAMGGYYLGIELGLLAVVVVAYLATALWFRRKPWYRGRIAIPASLVIALVGGYLLAQPYLSV</sequence>
<reference evidence="2 3" key="1">
    <citation type="submission" date="2019-05" db="EMBL/GenBank/DDBJ databases">
        <title>Ruegeria sp. nov., isolated from tidal flat.</title>
        <authorList>
            <person name="Kim W."/>
        </authorList>
    </citation>
    <scope>NUCLEOTIDE SEQUENCE [LARGE SCALE GENOMIC DNA]</scope>
    <source>
        <strain evidence="2 3">CAU 1488</strain>
    </source>
</reference>
<comment type="caution">
    <text evidence="2">The sequence shown here is derived from an EMBL/GenBank/DDBJ whole genome shotgun (WGS) entry which is preliminary data.</text>
</comment>
<accession>A0ABY2X050</accession>
<feature type="transmembrane region" description="Helical" evidence="1">
    <location>
        <begin position="361"/>
        <end position="380"/>
    </location>
</feature>
<organism evidence="2 3">
    <name type="scientific">Ruegeria sediminis</name>
    <dbReference type="NCBI Taxonomy" id="2583820"/>
    <lineage>
        <taxon>Bacteria</taxon>
        <taxon>Pseudomonadati</taxon>
        <taxon>Pseudomonadota</taxon>
        <taxon>Alphaproteobacteria</taxon>
        <taxon>Rhodobacterales</taxon>
        <taxon>Roseobacteraceae</taxon>
        <taxon>Ruegeria</taxon>
    </lineage>
</organism>
<evidence type="ECO:0000256" key="1">
    <source>
        <dbReference type="SAM" id="Phobius"/>
    </source>
</evidence>
<evidence type="ECO:0000313" key="2">
    <source>
        <dbReference type="EMBL" id="TMV08620.1"/>
    </source>
</evidence>
<protein>
    <submittedName>
        <fullName evidence="2">HupE/UreJ family protein</fullName>
    </submittedName>
</protein>
<gene>
    <name evidence="2" type="ORF">FGK63_05725</name>
</gene>
<feature type="transmembrane region" description="Helical" evidence="1">
    <location>
        <begin position="264"/>
        <end position="282"/>
    </location>
</feature>
<proteinExistence type="predicted"/>